<feature type="chain" id="PRO_5004554036" description="Lipoprotein" evidence="2">
    <location>
        <begin position="22"/>
        <end position="441"/>
    </location>
</feature>
<sequence>MLPIRLLPLLALLLVACHSPETPVPPGGSGNKPPPETPPTFTVHAPGDVTTMPSPYKNVHVLLGDGGRFRERLDASGVVRFHDPAIVGPQDVSLVMVSSSGAVQVRTYLALEGPEVRLPGFAYLISGPSWTKQGTLTGRVTGAVNPKALSVSVAGEGLYGLTTLAEDGTFSIDIRGDAPGTVDLFAKETGGSGEMVLRVGLERGIAVGSGATVGGLELALDHPVDQVLNVSVEGDGARGGEMTASLEYILGGHYLFSTSASGMLPLSVPAVARTAPFDTFTPMLSITSGDAAMFPDGALQTSLPAVTSSVTATFLAPLRITSPAVGPREAPASASRSGLVMSWVPDRTAHLTEMGLEATTGASPLDWRVMAPTSITSFTPFALPADLVPVTTFPAGSYRVWANSIWSSHASGYADFFTGRDIRDPDEEVRTTRLLAYVELQ</sequence>
<name>S9NZC9_CYSF2</name>
<dbReference type="EMBL" id="ANAH02000066">
    <property type="protein sequence ID" value="EPX56211.1"/>
    <property type="molecule type" value="Genomic_DNA"/>
</dbReference>
<gene>
    <name evidence="3" type="ORF">D187_007553</name>
</gene>
<dbReference type="Proteomes" id="UP000011682">
    <property type="component" value="Unassembled WGS sequence"/>
</dbReference>
<evidence type="ECO:0000256" key="1">
    <source>
        <dbReference type="SAM" id="MobiDB-lite"/>
    </source>
</evidence>
<comment type="caution">
    <text evidence="3">The sequence shown here is derived from an EMBL/GenBank/DDBJ whole genome shotgun (WGS) entry which is preliminary data.</text>
</comment>
<dbReference type="PROSITE" id="PS51257">
    <property type="entry name" value="PROKAR_LIPOPROTEIN"/>
    <property type="match status" value="1"/>
</dbReference>
<evidence type="ECO:0000313" key="4">
    <source>
        <dbReference type="Proteomes" id="UP000011682"/>
    </source>
</evidence>
<protein>
    <recommendedName>
        <fullName evidence="5">Lipoprotein</fullName>
    </recommendedName>
</protein>
<keyword evidence="2" id="KW-0732">Signal</keyword>
<dbReference type="RefSeq" id="WP_002629854.1">
    <property type="nucleotide sequence ID" value="NZ_ANAH02000066.1"/>
</dbReference>
<evidence type="ECO:0000313" key="3">
    <source>
        <dbReference type="EMBL" id="EPX56211.1"/>
    </source>
</evidence>
<evidence type="ECO:0000256" key="2">
    <source>
        <dbReference type="SAM" id="SignalP"/>
    </source>
</evidence>
<reference evidence="3" key="1">
    <citation type="submission" date="2013-05" db="EMBL/GenBank/DDBJ databases">
        <title>Genome assembly of Cystobacter fuscus DSM 2262.</title>
        <authorList>
            <person name="Sharma G."/>
            <person name="Khatri I."/>
            <person name="Kaur C."/>
            <person name="Mayilraj S."/>
            <person name="Subramanian S."/>
        </authorList>
    </citation>
    <scope>NUCLEOTIDE SEQUENCE [LARGE SCALE GENOMIC DNA]</scope>
    <source>
        <strain evidence="3">DSM 2262</strain>
    </source>
</reference>
<keyword evidence="4" id="KW-1185">Reference proteome</keyword>
<feature type="region of interest" description="Disordered" evidence="1">
    <location>
        <begin position="22"/>
        <end position="42"/>
    </location>
</feature>
<dbReference type="OrthoDB" id="5524146at2"/>
<evidence type="ECO:0008006" key="5">
    <source>
        <dbReference type="Google" id="ProtNLM"/>
    </source>
</evidence>
<feature type="compositionally biased region" description="Pro residues" evidence="1">
    <location>
        <begin position="22"/>
        <end position="38"/>
    </location>
</feature>
<proteinExistence type="predicted"/>
<dbReference type="AlphaFoldDB" id="S9NZC9"/>
<organism evidence="3 4">
    <name type="scientific">Cystobacter fuscus (strain ATCC 25194 / DSM 2262 / NBRC 100088 / M29)</name>
    <dbReference type="NCBI Taxonomy" id="1242864"/>
    <lineage>
        <taxon>Bacteria</taxon>
        <taxon>Pseudomonadati</taxon>
        <taxon>Myxococcota</taxon>
        <taxon>Myxococcia</taxon>
        <taxon>Myxococcales</taxon>
        <taxon>Cystobacterineae</taxon>
        <taxon>Archangiaceae</taxon>
        <taxon>Cystobacter</taxon>
    </lineage>
</organism>
<accession>S9NZC9</accession>
<feature type="signal peptide" evidence="2">
    <location>
        <begin position="1"/>
        <end position="21"/>
    </location>
</feature>